<evidence type="ECO:0008006" key="9">
    <source>
        <dbReference type="Google" id="ProtNLM"/>
    </source>
</evidence>
<keyword evidence="8" id="KW-1185">Reference proteome</keyword>
<dbReference type="RefSeq" id="WP_012472923.1">
    <property type="nucleotide sequence ID" value="NC_010830.1"/>
</dbReference>
<dbReference type="eggNOG" id="COG0142">
    <property type="taxonomic scope" value="Bacteria"/>
</dbReference>
<dbReference type="EMBL" id="CP001102">
    <property type="protein sequence ID" value="ACE06154.1"/>
    <property type="molecule type" value="Genomic_DNA"/>
</dbReference>
<dbReference type="GO" id="GO:0046872">
    <property type="term" value="F:metal ion binding"/>
    <property type="evidence" value="ECO:0007669"/>
    <property type="project" value="UniProtKB-KW"/>
</dbReference>
<evidence type="ECO:0000256" key="2">
    <source>
        <dbReference type="ARBA" id="ARBA00006706"/>
    </source>
</evidence>
<reference evidence="7 8" key="1">
    <citation type="journal article" date="2010" name="J. Bacteriol.">
        <title>The genome of the amoeba symbiont 'Candidatus Amoebophilus asiaticus' reveals common mechanisms for host cell interaction among amoeba-associated bacteria.</title>
        <authorList>
            <person name="Schmitz-Esser S."/>
            <person name="Tischler P."/>
            <person name="Arnold R."/>
            <person name="Montanaro J."/>
            <person name="Wagner M."/>
            <person name="Rattei T."/>
            <person name="Horn M."/>
        </authorList>
    </citation>
    <scope>NUCLEOTIDE SEQUENCE [LARGE SCALE GENOMIC DNA]</scope>
    <source>
        <strain evidence="7 8">5a2</strain>
    </source>
</reference>
<dbReference type="InterPro" id="IPR033749">
    <property type="entry name" value="Polyprenyl_synt_CS"/>
</dbReference>
<dbReference type="GO" id="GO:0004659">
    <property type="term" value="F:prenyltransferase activity"/>
    <property type="evidence" value="ECO:0007669"/>
    <property type="project" value="InterPro"/>
</dbReference>
<dbReference type="GO" id="GO:0008299">
    <property type="term" value="P:isoprenoid biosynthetic process"/>
    <property type="evidence" value="ECO:0007669"/>
    <property type="project" value="InterPro"/>
</dbReference>
<evidence type="ECO:0000313" key="8">
    <source>
        <dbReference type="Proteomes" id="UP000001227"/>
    </source>
</evidence>
<sequence length="324" mass="36219">MLTDISLLVSKELSKVNDYINRCLYTENPVIQQVIQYSFQQQGKQLRPQLVLIVASVLGNDITEKTRRGAALVSLLHHASLIHDDVVDEATYRRHKETVNARWGNKLAVLFGDYVLANSLQIAIENQDYDFLPMLTITTQTMSEGEILQLKQAQEIMASEATYLEIIQKKTASLLAASCAMGAMSVSASQEQIEIMYAIGEQIGMAFQLSDDLIDYGVTTNAGKATFMDLKAHTLTLPLIYALQQASASETQYILSLVKSYNTDDTKFTQEILSLINKVGGIKYTLQKINFYQQKALELIKTHLRPSAYTDALVALIHKMILTK</sequence>
<comment type="similarity">
    <text evidence="2 6">Belongs to the FPP/GGPP synthase family.</text>
</comment>
<dbReference type="KEGG" id="aas:Aasi_0775"/>
<dbReference type="Proteomes" id="UP000001227">
    <property type="component" value="Chromosome"/>
</dbReference>
<dbReference type="STRING" id="452471.Aasi_0775"/>
<protein>
    <recommendedName>
        <fullName evidence="9">Polyprenyl synthetase</fullName>
    </recommendedName>
</protein>
<name>B3ESF2_AMOA5</name>
<dbReference type="PROSITE" id="PS00444">
    <property type="entry name" value="POLYPRENYL_SYNTHASE_2"/>
    <property type="match status" value="1"/>
</dbReference>
<dbReference type="Gene3D" id="1.10.600.10">
    <property type="entry name" value="Farnesyl Diphosphate Synthase"/>
    <property type="match status" value="1"/>
</dbReference>
<evidence type="ECO:0000313" key="7">
    <source>
        <dbReference type="EMBL" id="ACE06154.1"/>
    </source>
</evidence>
<dbReference type="SFLD" id="SFLDS00005">
    <property type="entry name" value="Isoprenoid_Synthase_Type_I"/>
    <property type="match status" value="1"/>
</dbReference>
<dbReference type="InterPro" id="IPR000092">
    <property type="entry name" value="Polyprenyl_synt"/>
</dbReference>
<gene>
    <name evidence="7" type="ordered locus">Aasi_0775</name>
</gene>
<dbReference type="OrthoDB" id="9805316at2"/>
<dbReference type="HOGENOM" id="CLU_014015_2_0_10"/>
<proteinExistence type="inferred from homology"/>
<dbReference type="Pfam" id="PF00348">
    <property type="entry name" value="polyprenyl_synt"/>
    <property type="match status" value="1"/>
</dbReference>
<evidence type="ECO:0000256" key="3">
    <source>
        <dbReference type="ARBA" id="ARBA00022679"/>
    </source>
</evidence>
<evidence type="ECO:0000256" key="6">
    <source>
        <dbReference type="RuleBase" id="RU004466"/>
    </source>
</evidence>
<keyword evidence="3 6" id="KW-0808">Transferase</keyword>
<dbReference type="SUPFAM" id="SSF48576">
    <property type="entry name" value="Terpenoid synthases"/>
    <property type="match status" value="1"/>
</dbReference>
<evidence type="ECO:0000256" key="5">
    <source>
        <dbReference type="ARBA" id="ARBA00022842"/>
    </source>
</evidence>
<evidence type="ECO:0000256" key="1">
    <source>
        <dbReference type="ARBA" id="ARBA00001946"/>
    </source>
</evidence>
<dbReference type="InterPro" id="IPR008949">
    <property type="entry name" value="Isoprenoid_synthase_dom_sf"/>
</dbReference>
<organism evidence="7 8">
    <name type="scientific">Amoebophilus asiaticus (strain 5a2)</name>
    <dbReference type="NCBI Taxonomy" id="452471"/>
    <lineage>
        <taxon>Bacteria</taxon>
        <taxon>Pseudomonadati</taxon>
        <taxon>Bacteroidota</taxon>
        <taxon>Cytophagia</taxon>
        <taxon>Cytophagales</taxon>
        <taxon>Amoebophilaceae</taxon>
        <taxon>Candidatus Amoebophilus</taxon>
    </lineage>
</organism>
<comment type="cofactor">
    <cofactor evidence="1">
        <name>Mg(2+)</name>
        <dbReference type="ChEBI" id="CHEBI:18420"/>
    </cofactor>
</comment>
<dbReference type="PANTHER" id="PTHR12001">
    <property type="entry name" value="GERANYLGERANYL PYROPHOSPHATE SYNTHASE"/>
    <property type="match status" value="1"/>
</dbReference>
<dbReference type="PROSITE" id="PS00723">
    <property type="entry name" value="POLYPRENYL_SYNTHASE_1"/>
    <property type="match status" value="1"/>
</dbReference>
<dbReference type="CDD" id="cd00685">
    <property type="entry name" value="Trans_IPPS_HT"/>
    <property type="match status" value="1"/>
</dbReference>
<dbReference type="PANTHER" id="PTHR12001:SF69">
    <property type="entry name" value="ALL TRANS-POLYPRENYL-DIPHOSPHATE SYNTHASE PDSS1"/>
    <property type="match status" value="1"/>
</dbReference>
<keyword evidence="4" id="KW-0479">Metal-binding</keyword>
<accession>B3ESF2</accession>
<dbReference type="AlphaFoldDB" id="B3ESF2"/>
<evidence type="ECO:0000256" key="4">
    <source>
        <dbReference type="ARBA" id="ARBA00022723"/>
    </source>
</evidence>
<keyword evidence="5" id="KW-0460">Magnesium</keyword>